<dbReference type="EMBL" id="AMCI01001901">
    <property type="protein sequence ID" value="EJX04160.1"/>
    <property type="molecule type" value="Genomic_DNA"/>
</dbReference>
<gene>
    <name evidence="3" type="ORF">EVA_07732</name>
</gene>
<reference evidence="3" key="1">
    <citation type="journal article" date="2012" name="PLoS ONE">
        <title>Gene sets for utilization of primary and secondary nutrition supplies in the distal gut of endangered iberian lynx.</title>
        <authorList>
            <person name="Alcaide M."/>
            <person name="Messina E."/>
            <person name="Richter M."/>
            <person name="Bargiela R."/>
            <person name="Peplies J."/>
            <person name="Huws S.A."/>
            <person name="Newbold C.J."/>
            <person name="Golyshin P.N."/>
            <person name="Simon M.A."/>
            <person name="Lopez G."/>
            <person name="Yakimov M.M."/>
            <person name="Ferrer M."/>
        </authorList>
    </citation>
    <scope>NUCLEOTIDE SEQUENCE</scope>
</reference>
<accession>J9GUN0</accession>
<sequence>MINEAINQGYMNLNDYPFRKFKIQKEKSEHRVLTQNELSKLESVALKGKVRQRVLDSFLFCCYSGLRFSDYKLLTDDNILSLKGNKWLSLRTQKTNVKQKIPIYLLFEGKALKLVGKYDSLEAMNKIGCNADVNRILKDITCKAGIAKRVTFHTARHTFATLLLSQSIPITTIQRLLGHTSVKTTQIYSEVLD</sequence>
<dbReference type="AlphaFoldDB" id="J9GUN0"/>
<dbReference type="Pfam" id="PF00589">
    <property type="entry name" value="Phage_integrase"/>
    <property type="match status" value="1"/>
</dbReference>
<name>J9GUN0_9ZZZZ</name>
<organism evidence="3">
    <name type="scientific">gut metagenome</name>
    <dbReference type="NCBI Taxonomy" id="749906"/>
    <lineage>
        <taxon>unclassified sequences</taxon>
        <taxon>metagenomes</taxon>
        <taxon>organismal metagenomes</taxon>
    </lineage>
</organism>
<dbReference type="GO" id="GO:0006310">
    <property type="term" value="P:DNA recombination"/>
    <property type="evidence" value="ECO:0007669"/>
    <property type="project" value="UniProtKB-KW"/>
</dbReference>
<dbReference type="GO" id="GO:0015074">
    <property type="term" value="P:DNA integration"/>
    <property type="evidence" value="ECO:0007669"/>
    <property type="project" value="InterPro"/>
</dbReference>
<feature type="domain" description="Tyr recombinase" evidence="2">
    <location>
        <begin position="28"/>
        <end position="193"/>
    </location>
</feature>
<dbReference type="InterPro" id="IPR050090">
    <property type="entry name" value="Tyrosine_recombinase_XerCD"/>
</dbReference>
<dbReference type="PANTHER" id="PTHR30349:SF64">
    <property type="entry name" value="PROPHAGE INTEGRASE INTD-RELATED"/>
    <property type="match status" value="1"/>
</dbReference>
<dbReference type="PANTHER" id="PTHR30349">
    <property type="entry name" value="PHAGE INTEGRASE-RELATED"/>
    <property type="match status" value="1"/>
</dbReference>
<dbReference type="SUPFAM" id="SSF56349">
    <property type="entry name" value="DNA breaking-rejoining enzymes"/>
    <property type="match status" value="1"/>
</dbReference>
<dbReference type="CDD" id="cd01185">
    <property type="entry name" value="INTN1_C_like"/>
    <property type="match status" value="1"/>
</dbReference>
<dbReference type="InterPro" id="IPR011010">
    <property type="entry name" value="DNA_brk_join_enz"/>
</dbReference>
<dbReference type="InterPro" id="IPR002104">
    <property type="entry name" value="Integrase_catalytic"/>
</dbReference>
<evidence type="ECO:0000259" key="2">
    <source>
        <dbReference type="PROSITE" id="PS51898"/>
    </source>
</evidence>
<dbReference type="Gene3D" id="1.10.443.10">
    <property type="entry name" value="Intergrase catalytic core"/>
    <property type="match status" value="1"/>
</dbReference>
<keyword evidence="1" id="KW-0233">DNA recombination</keyword>
<proteinExistence type="predicted"/>
<dbReference type="GO" id="GO:0003677">
    <property type="term" value="F:DNA binding"/>
    <property type="evidence" value="ECO:0007669"/>
    <property type="project" value="InterPro"/>
</dbReference>
<dbReference type="PROSITE" id="PS51898">
    <property type="entry name" value="TYR_RECOMBINASE"/>
    <property type="match status" value="1"/>
</dbReference>
<comment type="caution">
    <text evidence="3">The sequence shown here is derived from an EMBL/GenBank/DDBJ whole genome shotgun (WGS) entry which is preliminary data.</text>
</comment>
<dbReference type="InterPro" id="IPR013762">
    <property type="entry name" value="Integrase-like_cat_sf"/>
</dbReference>
<evidence type="ECO:0000256" key="1">
    <source>
        <dbReference type="ARBA" id="ARBA00023172"/>
    </source>
</evidence>
<evidence type="ECO:0000313" key="3">
    <source>
        <dbReference type="EMBL" id="EJX04160.1"/>
    </source>
</evidence>
<protein>
    <submittedName>
        <fullName evidence="3">Site-specific recombinase, phage integrase family</fullName>
    </submittedName>
</protein>
<feature type="non-terminal residue" evidence="3">
    <location>
        <position position="193"/>
    </location>
</feature>